<sequence length="236" mass="25987">MLFIIAALSFIVVLSVVIIGYAAGLVGAERVQLLHSLSWMQLIIGGALFYYCQKNCANVFFSGGASHSIRYMLVRSAILLSVLLLVIGLIFGLTERTSNWSQLNLTIALKGLFYYLVLIALAEEVLFRGLPFFSNNHRPGLIILISSVLFALYHFNNGLHTLPYYFSLGVLLAVLRYFSVSLLALAVGHGLFDFMVILVWPGTGFRFGVAVFYVVSPIVILGIAALAGWMLKQLDT</sequence>
<name>A0ABT5UAY8_9GAMM</name>
<feature type="transmembrane region" description="Helical" evidence="1">
    <location>
        <begin position="105"/>
        <end position="127"/>
    </location>
</feature>
<comment type="caution">
    <text evidence="3">The sequence shown here is derived from an EMBL/GenBank/DDBJ whole genome shotgun (WGS) entry which is preliminary data.</text>
</comment>
<keyword evidence="3" id="KW-0378">Hydrolase</keyword>
<evidence type="ECO:0000313" key="4">
    <source>
        <dbReference type="Proteomes" id="UP001528823"/>
    </source>
</evidence>
<dbReference type="EMBL" id="JAPMOU010000021">
    <property type="protein sequence ID" value="MDE1463539.1"/>
    <property type="molecule type" value="Genomic_DNA"/>
</dbReference>
<organism evidence="3 4">
    <name type="scientific">Spartinivicinus poritis</name>
    <dbReference type="NCBI Taxonomy" id="2994640"/>
    <lineage>
        <taxon>Bacteria</taxon>
        <taxon>Pseudomonadati</taxon>
        <taxon>Pseudomonadota</taxon>
        <taxon>Gammaproteobacteria</taxon>
        <taxon>Oceanospirillales</taxon>
        <taxon>Zooshikellaceae</taxon>
        <taxon>Spartinivicinus</taxon>
    </lineage>
</organism>
<feature type="domain" description="CAAX prenyl protease 2/Lysostaphin resistance protein A-like" evidence="2">
    <location>
        <begin position="111"/>
        <end position="195"/>
    </location>
</feature>
<keyword evidence="4" id="KW-1185">Reference proteome</keyword>
<keyword evidence="1" id="KW-1133">Transmembrane helix</keyword>
<protein>
    <submittedName>
        <fullName evidence="3">CPBP family intramembrane metalloprotease</fullName>
    </submittedName>
</protein>
<keyword evidence="3" id="KW-0645">Protease</keyword>
<keyword evidence="3" id="KW-0482">Metalloprotease</keyword>
<dbReference type="GO" id="GO:0008237">
    <property type="term" value="F:metallopeptidase activity"/>
    <property type="evidence" value="ECO:0007669"/>
    <property type="project" value="UniProtKB-KW"/>
</dbReference>
<gene>
    <name evidence="3" type="ORF">ORQ98_16410</name>
</gene>
<dbReference type="RefSeq" id="WP_274689876.1">
    <property type="nucleotide sequence ID" value="NZ_JAPMOU010000021.1"/>
</dbReference>
<feature type="transmembrane region" description="Helical" evidence="1">
    <location>
        <begin position="207"/>
        <end position="231"/>
    </location>
</feature>
<keyword evidence="1" id="KW-0472">Membrane</keyword>
<dbReference type="Pfam" id="PF02517">
    <property type="entry name" value="Rce1-like"/>
    <property type="match status" value="1"/>
</dbReference>
<reference evidence="3 4" key="1">
    <citation type="submission" date="2022-11" db="EMBL/GenBank/DDBJ databases">
        <title>Spartinivicinus poritis sp. nov., isolated from scleractinian coral Porites lutea.</title>
        <authorList>
            <person name="Zhang G."/>
            <person name="Cai L."/>
            <person name="Wei Q."/>
        </authorList>
    </citation>
    <scope>NUCLEOTIDE SEQUENCE [LARGE SCALE GENOMIC DNA]</scope>
    <source>
        <strain evidence="3 4">A2-2</strain>
    </source>
</reference>
<dbReference type="Proteomes" id="UP001528823">
    <property type="component" value="Unassembled WGS sequence"/>
</dbReference>
<accession>A0ABT5UAY8</accession>
<feature type="transmembrane region" description="Helical" evidence="1">
    <location>
        <begin position="32"/>
        <end position="52"/>
    </location>
</feature>
<feature type="transmembrane region" description="Helical" evidence="1">
    <location>
        <begin position="175"/>
        <end position="200"/>
    </location>
</feature>
<dbReference type="InterPro" id="IPR003675">
    <property type="entry name" value="Rce1/LyrA-like_dom"/>
</dbReference>
<evidence type="ECO:0000259" key="2">
    <source>
        <dbReference type="Pfam" id="PF02517"/>
    </source>
</evidence>
<evidence type="ECO:0000256" key="1">
    <source>
        <dbReference type="SAM" id="Phobius"/>
    </source>
</evidence>
<feature type="transmembrane region" description="Helical" evidence="1">
    <location>
        <begin position="139"/>
        <end position="155"/>
    </location>
</feature>
<feature type="transmembrane region" description="Helical" evidence="1">
    <location>
        <begin position="73"/>
        <end position="93"/>
    </location>
</feature>
<keyword evidence="1" id="KW-0812">Transmembrane</keyword>
<evidence type="ECO:0000313" key="3">
    <source>
        <dbReference type="EMBL" id="MDE1463539.1"/>
    </source>
</evidence>
<proteinExistence type="predicted"/>